<comment type="subcellular location">
    <subcellularLocation>
        <location evidence="2">Cytoplasm</location>
    </subcellularLocation>
</comment>
<dbReference type="AlphaFoldDB" id="A0A4Y9ENH9"/>
<dbReference type="RefSeq" id="WP_135246218.1">
    <property type="nucleotide sequence ID" value="NZ_SIHO01000002.1"/>
</dbReference>
<comment type="similarity">
    <text evidence="2">Belongs to the RbfA family.</text>
</comment>
<accession>A0A4Y9ENH9</accession>
<dbReference type="Proteomes" id="UP000297737">
    <property type="component" value="Unassembled WGS sequence"/>
</dbReference>
<dbReference type="InterPro" id="IPR023799">
    <property type="entry name" value="RbfA_dom_sf"/>
</dbReference>
<dbReference type="OrthoDB" id="9805051at2"/>
<gene>
    <name evidence="2 3" type="primary">rbfA</name>
    <name evidence="3" type="ORF">EUV02_10755</name>
</gene>
<dbReference type="InterPro" id="IPR000238">
    <property type="entry name" value="RbfA"/>
</dbReference>
<keyword evidence="4" id="KW-1185">Reference proteome</keyword>
<dbReference type="HAMAP" id="MF_00003">
    <property type="entry name" value="RbfA"/>
    <property type="match status" value="1"/>
</dbReference>
<dbReference type="GO" id="GO:0043024">
    <property type="term" value="F:ribosomal small subunit binding"/>
    <property type="evidence" value="ECO:0007669"/>
    <property type="project" value="TreeGrafter"/>
</dbReference>
<sequence>MARPVEEKGRSVRLLRIGEQVRHALAELLSRREIRDPVLDAHIISVSEVRVSPDLRHATAFIMPLGGADAEPVLKALREHTRYIRGEVAKRLATKYTPDMQFRLDESFDAGAKIDAILRNPRIARDLEPDVKPRRLSDIRDDELDDDA</sequence>
<evidence type="ECO:0000313" key="3">
    <source>
        <dbReference type="EMBL" id="TFU03626.1"/>
    </source>
</evidence>
<evidence type="ECO:0000256" key="1">
    <source>
        <dbReference type="ARBA" id="ARBA00022517"/>
    </source>
</evidence>
<dbReference type="Pfam" id="PF02033">
    <property type="entry name" value="RBFA"/>
    <property type="match status" value="1"/>
</dbReference>
<dbReference type="EMBL" id="SIHO01000002">
    <property type="protein sequence ID" value="TFU03626.1"/>
    <property type="molecule type" value="Genomic_DNA"/>
</dbReference>
<reference evidence="3 4" key="1">
    <citation type="submission" date="2019-02" db="EMBL/GenBank/DDBJ databases">
        <title>Polymorphobacter sp. isolated from the lake at the Tibet of China.</title>
        <authorList>
            <person name="Li A."/>
        </authorList>
    </citation>
    <scope>NUCLEOTIDE SEQUENCE [LARGE SCALE GENOMIC DNA]</scope>
    <source>
        <strain evidence="3 4">DJ1R-1</strain>
    </source>
</reference>
<comment type="subunit">
    <text evidence="2">Monomer. Binds 30S ribosomal subunits, but not 50S ribosomal subunits or 70S ribosomes.</text>
</comment>
<dbReference type="GO" id="GO:0005829">
    <property type="term" value="C:cytosol"/>
    <property type="evidence" value="ECO:0007669"/>
    <property type="project" value="TreeGrafter"/>
</dbReference>
<protein>
    <recommendedName>
        <fullName evidence="2">Ribosome-binding factor A</fullName>
    </recommendedName>
</protein>
<evidence type="ECO:0000313" key="4">
    <source>
        <dbReference type="Proteomes" id="UP000297737"/>
    </source>
</evidence>
<comment type="caution">
    <text evidence="3">The sequence shown here is derived from an EMBL/GenBank/DDBJ whole genome shotgun (WGS) entry which is preliminary data.</text>
</comment>
<dbReference type="PANTHER" id="PTHR33515:SF1">
    <property type="entry name" value="RIBOSOME-BINDING FACTOR A, CHLOROPLASTIC-RELATED"/>
    <property type="match status" value="1"/>
</dbReference>
<dbReference type="PANTHER" id="PTHR33515">
    <property type="entry name" value="RIBOSOME-BINDING FACTOR A, CHLOROPLASTIC-RELATED"/>
    <property type="match status" value="1"/>
</dbReference>
<evidence type="ECO:0000256" key="2">
    <source>
        <dbReference type="HAMAP-Rule" id="MF_00003"/>
    </source>
</evidence>
<dbReference type="GO" id="GO:0030490">
    <property type="term" value="P:maturation of SSU-rRNA"/>
    <property type="evidence" value="ECO:0007669"/>
    <property type="project" value="UniProtKB-UniRule"/>
</dbReference>
<keyword evidence="1 2" id="KW-0690">Ribosome biogenesis</keyword>
<proteinExistence type="inferred from homology"/>
<comment type="function">
    <text evidence="2">One of several proteins that assist in the late maturation steps of the functional core of the 30S ribosomal subunit. Associates with free 30S ribosomal subunits (but not with 30S subunits that are part of 70S ribosomes or polysomes). Required for efficient processing of 16S rRNA. May interact with the 5'-terminal helix region of 16S rRNA.</text>
</comment>
<organism evidence="3 4">
    <name type="scientific">Glacieibacterium arshaanense</name>
    <dbReference type="NCBI Taxonomy" id="2511025"/>
    <lineage>
        <taxon>Bacteria</taxon>
        <taxon>Pseudomonadati</taxon>
        <taxon>Pseudomonadota</taxon>
        <taxon>Alphaproteobacteria</taxon>
        <taxon>Sphingomonadales</taxon>
        <taxon>Sphingosinicellaceae</taxon>
        <taxon>Glacieibacterium</taxon>
    </lineage>
</organism>
<dbReference type="Gene3D" id="3.30.300.20">
    <property type="match status" value="1"/>
</dbReference>
<dbReference type="NCBIfam" id="TIGR00082">
    <property type="entry name" value="rbfA"/>
    <property type="match status" value="1"/>
</dbReference>
<keyword evidence="2" id="KW-0963">Cytoplasm</keyword>
<dbReference type="NCBIfam" id="NF001802">
    <property type="entry name" value="PRK00521.2-5"/>
    <property type="match status" value="1"/>
</dbReference>
<name>A0A4Y9ENH9_9SPHN</name>
<dbReference type="SUPFAM" id="SSF89919">
    <property type="entry name" value="Ribosome-binding factor A, RbfA"/>
    <property type="match status" value="1"/>
</dbReference>
<dbReference type="InterPro" id="IPR015946">
    <property type="entry name" value="KH_dom-like_a/b"/>
</dbReference>